<organism evidence="2">
    <name type="scientific">marine sediment metagenome</name>
    <dbReference type="NCBI Taxonomy" id="412755"/>
    <lineage>
        <taxon>unclassified sequences</taxon>
        <taxon>metagenomes</taxon>
        <taxon>ecological metagenomes</taxon>
    </lineage>
</organism>
<reference evidence="2" key="1">
    <citation type="journal article" date="2015" name="Nature">
        <title>Complex archaea that bridge the gap between prokaryotes and eukaryotes.</title>
        <authorList>
            <person name="Spang A."/>
            <person name="Saw J.H."/>
            <person name="Jorgensen S.L."/>
            <person name="Zaremba-Niedzwiedzka K."/>
            <person name="Martijn J."/>
            <person name="Lind A.E."/>
            <person name="van Eijk R."/>
            <person name="Schleper C."/>
            <person name="Guy L."/>
            <person name="Ettema T.J."/>
        </authorList>
    </citation>
    <scope>NUCLEOTIDE SEQUENCE</scope>
</reference>
<protein>
    <submittedName>
        <fullName evidence="2">Uncharacterized protein</fullName>
    </submittedName>
</protein>
<accession>A0A0F9DQ88</accession>
<dbReference type="AlphaFoldDB" id="A0A0F9DQ88"/>
<feature type="region of interest" description="Disordered" evidence="1">
    <location>
        <begin position="1"/>
        <end position="57"/>
    </location>
</feature>
<proteinExistence type="predicted"/>
<evidence type="ECO:0000313" key="2">
    <source>
        <dbReference type="EMBL" id="KKL55946.1"/>
    </source>
</evidence>
<dbReference type="Gene3D" id="1.10.30.50">
    <property type="match status" value="1"/>
</dbReference>
<evidence type="ECO:0000256" key="1">
    <source>
        <dbReference type="SAM" id="MobiDB-lite"/>
    </source>
</evidence>
<dbReference type="CDD" id="cd00085">
    <property type="entry name" value="HNHc"/>
    <property type="match status" value="1"/>
</dbReference>
<dbReference type="InterPro" id="IPR003615">
    <property type="entry name" value="HNH_nuc"/>
</dbReference>
<dbReference type="EMBL" id="LAZR01030658">
    <property type="protein sequence ID" value="KKL55946.1"/>
    <property type="molecule type" value="Genomic_DNA"/>
</dbReference>
<feature type="non-terminal residue" evidence="2">
    <location>
        <position position="335"/>
    </location>
</feature>
<comment type="caution">
    <text evidence="2">The sequence shown here is derived from an EMBL/GenBank/DDBJ whole genome shotgun (WGS) entry which is preliminary data.</text>
</comment>
<name>A0A0F9DQ88_9ZZZZ</name>
<gene>
    <name evidence="2" type="ORF">LCGC14_2250340</name>
</gene>
<sequence>MSPVKELESKKDKEKEKVKEAIEEPLKKEKIDNKPKSRKNGIENDESSKVEVKTKEEEILEKKEKKTKKMAPQLKRLIFKASIWRAYNRKCHYCEDLISRLENMEIDHIIPQKYKNQPEEFEKIKEEYELQADFDIDAYYNRVPSHKGCNVKKSDHLYQKQATLFYIEEARLKIPKIEEYEQKFEEKILISEEMLEGEINAEKLRKFFDMMGVSYEEEPIIIEVINESALLENINSFNHHLEIIRGKGPKAFEWRYYKIRAEARKVFNYWDKINIDLPVVDNLIKLMDVFINEENKILQNWSIDILNLLTAAPNLLQIIIEKSYDQLISHYEPSI</sequence>